<sequence>MDQDEVRESANKSLSSANDNRSVSFFKLFSFADRLDVLLMVVGTISAAANGVSSPVMLVIFGDLINAFGASDKSHVLHEVSKVRT</sequence>
<evidence type="ECO:0000256" key="4">
    <source>
        <dbReference type="ARBA" id="ARBA00023136"/>
    </source>
</evidence>
<dbReference type="eggNOG" id="KOG0055">
    <property type="taxonomic scope" value="Eukaryota"/>
</dbReference>
<evidence type="ECO:0000256" key="5">
    <source>
        <dbReference type="SAM" id="Phobius"/>
    </source>
</evidence>
<evidence type="ECO:0008006" key="8">
    <source>
        <dbReference type="Google" id="ProtNLM"/>
    </source>
</evidence>
<gene>
    <name evidence="6" type="ORF">L484_015631</name>
</gene>
<dbReference type="PANTHER" id="PTHR24222:SF50">
    <property type="entry name" value="ABC TRANSPORTER B FAMILY MEMBER 9-LIKE ISOFORM X2"/>
    <property type="match status" value="1"/>
</dbReference>
<name>W9RLD5_9ROSA</name>
<organism evidence="6 7">
    <name type="scientific">Morus notabilis</name>
    <dbReference type="NCBI Taxonomy" id="981085"/>
    <lineage>
        <taxon>Eukaryota</taxon>
        <taxon>Viridiplantae</taxon>
        <taxon>Streptophyta</taxon>
        <taxon>Embryophyta</taxon>
        <taxon>Tracheophyta</taxon>
        <taxon>Spermatophyta</taxon>
        <taxon>Magnoliopsida</taxon>
        <taxon>eudicotyledons</taxon>
        <taxon>Gunneridae</taxon>
        <taxon>Pentapetalae</taxon>
        <taxon>rosids</taxon>
        <taxon>fabids</taxon>
        <taxon>Rosales</taxon>
        <taxon>Moraceae</taxon>
        <taxon>Moreae</taxon>
        <taxon>Morus</taxon>
    </lineage>
</organism>
<keyword evidence="3 5" id="KW-1133">Transmembrane helix</keyword>
<evidence type="ECO:0000256" key="1">
    <source>
        <dbReference type="ARBA" id="ARBA00004141"/>
    </source>
</evidence>
<protein>
    <recommendedName>
        <fullName evidence="8">ABC transmembrane type-1 domain-containing protein</fullName>
    </recommendedName>
</protein>
<dbReference type="InterPro" id="IPR039421">
    <property type="entry name" value="Type_1_exporter"/>
</dbReference>
<dbReference type="PANTHER" id="PTHR24222">
    <property type="entry name" value="ABC TRANSPORTER B FAMILY"/>
    <property type="match status" value="1"/>
</dbReference>
<dbReference type="GO" id="GO:0005886">
    <property type="term" value="C:plasma membrane"/>
    <property type="evidence" value="ECO:0007669"/>
    <property type="project" value="TreeGrafter"/>
</dbReference>
<dbReference type="AlphaFoldDB" id="W9RLD5"/>
<dbReference type="Gene3D" id="1.20.1560.10">
    <property type="entry name" value="ABC transporter type 1, transmembrane domain"/>
    <property type="match status" value="1"/>
</dbReference>
<proteinExistence type="predicted"/>
<dbReference type="InterPro" id="IPR036640">
    <property type="entry name" value="ABC1_TM_sf"/>
</dbReference>
<dbReference type="Proteomes" id="UP000030645">
    <property type="component" value="Unassembled WGS sequence"/>
</dbReference>
<keyword evidence="4 5" id="KW-0472">Membrane</keyword>
<dbReference type="GO" id="GO:0042626">
    <property type="term" value="F:ATPase-coupled transmembrane transporter activity"/>
    <property type="evidence" value="ECO:0007669"/>
    <property type="project" value="TreeGrafter"/>
</dbReference>
<comment type="subcellular location">
    <subcellularLocation>
        <location evidence="1">Membrane</location>
        <topology evidence="1">Multi-pass membrane protein</topology>
    </subcellularLocation>
</comment>
<evidence type="ECO:0000313" key="6">
    <source>
        <dbReference type="EMBL" id="EXB58297.1"/>
    </source>
</evidence>
<keyword evidence="2 5" id="KW-0812">Transmembrane</keyword>
<accession>W9RLD5</accession>
<dbReference type="GO" id="GO:0005524">
    <property type="term" value="F:ATP binding"/>
    <property type="evidence" value="ECO:0007669"/>
    <property type="project" value="InterPro"/>
</dbReference>
<evidence type="ECO:0000256" key="3">
    <source>
        <dbReference type="ARBA" id="ARBA00022989"/>
    </source>
</evidence>
<reference evidence="7" key="1">
    <citation type="submission" date="2013-01" db="EMBL/GenBank/DDBJ databases">
        <title>Draft Genome Sequence of a Mulberry Tree, Morus notabilis C.K. Schneid.</title>
        <authorList>
            <person name="He N."/>
            <person name="Zhao S."/>
        </authorList>
    </citation>
    <scope>NUCLEOTIDE SEQUENCE</scope>
</reference>
<keyword evidence="7" id="KW-1185">Reference proteome</keyword>
<dbReference type="STRING" id="981085.W9RLD5"/>
<evidence type="ECO:0000256" key="2">
    <source>
        <dbReference type="ARBA" id="ARBA00022692"/>
    </source>
</evidence>
<feature type="transmembrane region" description="Helical" evidence="5">
    <location>
        <begin position="37"/>
        <end position="61"/>
    </location>
</feature>
<evidence type="ECO:0000313" key="7">
    <source>
        <dbReference type="Proteomes" id="UP000030645"/>
    </source>
</evidence>
<dbReference type="EMBL" id="KE344357">
    <property type="protein sequence ID" value="EXB58297.1"/>
    <property type="molecule type" value="Genomic_DNA"/>
</dbReference>